<organism evidence="2 3">
    <name type="scientific">Nocardiopsis suaedae</name>
    <dbReference type="NCBI Taxonomy" id="3018444"/>
    <lineage>
        <taxon>Bacteria</taxon>
        <taxon>Bacillati</taxon>
        <taxon>Actinomycetota</taxon>
        <taxon>Actinomycetes</taxon>
        <taxon>Streptosporangiales</taxon>
        <taxon>Nocardiopsidaceae</taxon>
        <taxon>Nocardiopsis</taxon>
    </lineage>
</organism>
<evidence type="ECO:0000313" key="3">
    <source>
        <dbReference type="Proteomes" id="UP001165685"/>
    </source>
</evidence>
<gene>
    <name evidence="2" type="ORF">O4U47_09000</name>
</gene>
<evidence type="ECO:0000259" key="1">
    <source>
        <dbReference type="Pfam" id="PF21806"/>
    </source>
</evidence>
<dbReference type="Proteomes" id="UP001165685">
    <property type="component" value="Unassembled WGS sequence"/>
</dbReference>
<dbReference type="InterPro" id="IPR049244">
    <property type="entry name" value="DUF6879"/>
</dbReference>
<keyword evidence="3" id="KW-1185">Reference proteome</keyword>
<reference evidence="2" key="1">
    <citation type="submission" date="2023-01" db="EMBL/GenBank/DDBJ databases">
        <title>Draft genome sequence of Nocardiopsis sp. LSu2-4 isolated from halophytes.</title>
        <authorList>
            <person name="Duangmal K."/>
            <person name="Chantavorakit T."/>
        </authorList>
    </citation>
    <scope>NUCLEOTIDE SEQUENCE</scope>
    <source>
        <strain evidence="2">LSu2-4</strain>
    </source>
</reference>
<dbReference type="Pfam" id="PF21806">
    <property type="entry name" value="DUF6879"/>
    <property type="match status" value="1"/>
</dbReference>
<proteinExistence type="predicted"/>
<name>A0ABT4TIV9_9ACTN</name>
<sequence length="176" mass="20565">MADLIPPGPGLDRLFRDFRFTAWRLETRRAYGVAEEDRPYREWLSGRDPGIGWFRPWLELVRAETAKGKRMERVRLVDDPPSDYLRWELWGTPYNLAAGEDIRYLPRGHPVVRELPAEDFWLFDSAAVARLRFDGDRFAGAELLRGPEEVVQAARARDAAWHHALPYTRYLSTLIR</sequence>
<dbReference type="EMBL" id="JAQFWP010000012">
    <property type="protein sequence ID" value="MDA2804647.1"/>
    <property type="molecule type" value="Genomic_DNA"/>
</dbReference>
<evidence type="ECO:0000313" key="2">
    <source>
        <dbReference type="EMBL" id="MDA2804647.1"/>
    </source>
</evidence>
<protein>
    <recommendedName>
        <fullName evidence="1">DUF6879 domain-containing protein</fullName>
    </recommendedName>
</protein>
<comment type="caution">
    <text evidence="2">The sequence shown here is derived from an EMBL/GenBank/DDBJ whole genome shotgun (WGS) entry which is preliminary data.</text>
</comment>
<feature type="domain" description="DUF6879" evidence="1">
    <location>
        <begin position="11"/>
        <end position="171"/>
    </location>
</feature>
<dbReference type="RefSeq" id="WP_270677208.1">
    <property type="nucleotide sequence ID" value="NZ_JAQFWP010000012.1"/>
</dbReference>
<accession>A0ABT4TIV9</accession>